<feature type="chain" id="PRO_5040376922" description="GH18 domain-containing protein" evidence="7">
    <location>
        <begin position="17"/>
        <end position="494"/>
    </location>
</feature>
<dbReference type="SUPFAM" id="SSF51445">
    <property type="entry name" value="(Trans)glycosidases"/>
    <property type="match status" value="1"/>
</dbReference>
<dbReference type="GO" id="GO:0008061">
    <property type="term" value="F:chitin binding"/>
    <property type="evidence" value="ECO:0007669"/>
    <property type="project" value="InterPro"/>
</dbReference>
<feature type="domain" description="GH18" evidence="8">
    <location>
        <begin position="17"/>
        <end position="429"/>
    </location>
</feature>
<reference evidence="9" key="1">
    <citation type="submission" date="2022-01" db="EMBL/GenBank/DDBJ databases">
        <authorList>
            <person name="King R."/>
        </authorList>
    </citation>
    <scope>NUCLEOTIDE SEQUENCE</scope>
</reference>
<dbReference type="InterPro" id="IPR011583">
    <property type="entry name" value="Chitinase_II/V-like_cat"/>
</dbReference>
<evidence type="ECO:0000256" key="3">
    <source>
        <dbReference type="ARBA" id="ARBA00022525"/>
    </source>
</evidence>
<accession>A0A9P0H118</accession>
<name>A0A9P0H118_NEZVI</name>
<sequence length="494" mass="54639">MRFLFLLFLAAAPALGARVICYWNGNSFWREGTAKVTVEEIKAGTPLCTHLIYGFAAIDDDDYHVEPIDKKLDLDKGKGQWKAVAGLKRSQPGLSILLSVGGFNDKEDEDKYFEVLEKPERRTKFINSVVSLLREYGFDGIDLAWQFPPQHEKYEKTSIGSIFHKITKTFGAGTDSKAKEHRDQFVNLCRELKANLRPENKVLSVGLLPHVNSTTYMDVRSLMPHVDMVNLWTVDFRTPERSPEKADYVHPLGYLYPRLPHQNVDAIVKYWLDNGAEPHKLNLGIATWGRTWKLNEDSGKSGAPPIIADGPGEKGPHTKKEGLLAYYELCTKLVSPNDPKAPAGTLRRVVDPEKKMGVYGFRLPDKKIDEGLWVGYEEPETAAAKAIYAKSRGLGGVAVLDLGLDDSRGICDGRKFPITTAAKLNLDYSTTQSAPVKPVLSSLPAHPVQGVLPAQPAYGPVIEHPSFAANQTHGAKVTHHPPVQPSYANIAIKG</sequence>
<evidence type="ECO:0000256" key="6">
    <source>
        <dbReference type="ARBA" id="ARBA00023180"/>
    </source>
</evidence>
<evidence type="ECO:0000259" key="8">
    <source>
        <dbReference type="PROSITE" id="PS51910"/>
    </source>
</evidence>
<dbReference type="SUPFAM" id="SSF54556">
    <property type="entry name" value="Chitinase insertion domain"/>
    <property type="match status" value="1"/>
</dbReference>
<keyword evidence="5" id="KW-1015">Disulfide bond</keyword>
<dbReference type="AlphaFoldDB" id="A0A9P0H118"/>
<evidence type="ECO:0000256" key="2">
    <source>
        <dbReference type="ARBA" id="ARBA00006606"/>
    </source>
</evidence>
<evidence type="ECO:0000256" key="5">
    <source>
        <dbReference type="ARBA" id="ARBA00023157"/>
    </source>
</evidence>
<comment type="subcellular location">
    <subcellularLocation>
        <location evidence="1">Secreted</location>
    </subcellularLocation>
</comment>
<evidence type="ECO:0000256" key="4">
    <source>
        <dbReference type="ARBA" id="ARBA00022729"/>
    </source>
</evidence>
<keyword evidence="3" id="KW-0964">Secreted</keyword>
<comment type="similarity">
    <text evidence="2">Belongs to the glycosyl hydrolase 18 family. IDGF subfamily.</text>
</comment>
<dbReference type="PANTHER" id="PTHR11177:SF235">
    <property type="entry name" value="CHITINASE-LIKE PROTEIN IDGF1-RELATED"/>
    <property type="match status" value="1"/>
</dbReference>
<gene>
    <name evidence="9" type="ORF">NEZAVI_LOCUS5346</name>
</gene>
<protein>
    <recommendedName>
        <fullName evidence="8">GH18 domain-containing protein</fullName>
    </recommendedName>
</protein>
<keyword evidence="4 7" id="KW-0732">Signal</keyword>
<dbReference type="SMART" id="SM00636">
    <property type="entry name" value="Glyco_18"/>
    <property type="match status" value="1"/>
</dbReference>
<dbReference type="Proteomes" id="UP001152798">
    <property type="component" value="Chromosome 3"/>
</dbReference>
<feature type="signal peptide" evidence="7">
    <location>
        <begin position="1"/>
        <end position="16"/>
    </location>
</feature>
<dbReference type="FunFam" id="3.20.20.80:FF:000071">
    <property type="entry name" value="Imaginal disc growth factor"/>
    <property type="match status" value="1"/>
</dbReference>
<keyword evidence="10" id="KW-1185">Reference proteome</keyword>
<dbReference type="InterPro" id="IPR001223">
    <property type="entry name" value="Glyco_hydro18_cat"/>
</dbReference>
<evidence type="ECO:0000313" key="10">
    <source>
        <dbReference type="Proteomes" id="UP001152798"/>
    </source>
</evidence>
<evidence type="ECO:0000313" key="9">
    <source>
        <dbReference type="EMBL" id="CAH1394994.1"/>
    </source>
</evidence>
<evidence type="ECO:0000256" key="1">
    <source>
        <dbReference type="ARBA" id="ARBA00004613"/>
    </source>
</evidence>
<dbReference type="PANTHER" id="PTHR11177">
    <property type="entry name" value="CHITINASE"/>
    <property type="match status" value="1"/>
</dbReference>
<proteinExistence type="inferred from homology"/>
<dbReference type="OrthoDB" id="76388at2759"/>
<dbReference type="GO" id="GO:0006032">
    <property type="term" value="P:chitin catabolic process"/>
    <property type="evidence" value="ECO:0007669"/>
    <property type="project" value="TreeGrafter"/>
</dbReference>
<evidence type="ECO:0000256" key="7">
    <source>
        <dbReference type="SAM" id="SignalP"/>
    </source>
</evidence>
<dbReference type="GO" id="GO:0005975">
    <property type="term" value="P:carbohydrate metabolic process"/>
    <property type="evidence" value="ECO:0007669"/>
    <property type="project" value="InterPro"/>
</dbReference>
<keyword evidence="6" id="KW-0325">Glycoprotein</keyword>
<organism evidence="9 10">
    <name type="scientific">Nezara viridula</name>
    <name type="common">Southern green stink bug</name>
    <name type="synonym">Cimex viridulus</name>
    <dbReference type="NCBI Taxonomy" id="85310"/>
    <lineage>
        <taxon>Eukaryota</taxon>
        <taxon>Metazoa</taxon>
        <taxon>Ecdysozoa</taxon>
        <taxon>Arthropoda</taxon>
        <taxon>Hexapoda</taxon>
        <taxon>Insecta</taxon>
        <taxon>Pterygota</taxon>
        <taxon>Neoptera</taxon>
        <taxon>Paraneoptera</taxon>
        <taxon>Hemiptera</taxon>
        <taxon>Heteroptera</taxon>
        <taxon>Panheteroptera</taxon>
        <taxon>Pentatomomorpha</taxon>
        <taxon>Pentatomoidea</taxon>
        <taxon>Pentatomidae</taxon>
        <taxon>Pentatominae</taxon>
        <taxon>Nezara</taxon>
    </lineage>
</organism>
<dbReference type="Gene3D" id="3.20.20.80">
    <property type="entry name" value="Glycosidases"/>
    <property type="match status" value="1"/>
</dbReference>
<dbReference type="InterPro" id="IPR029070">
    <property type="entry name" value="Chitinase_insertion_sf"/>
</dbReference>
<dbReference type="InterPro" id="IPR050314">
    <property type="entry name" value="Glycosyl_Hydrlase_18"/>
</dbReference>
<dbReference type="GO" id="GO:0005576">
    <property type="term" value="C:extracellular region"/>
    <property type="evidence" value="ECO:0007669"/>
    <property type="project" value="UniProtKB-SubCell"/>
</dbReference>
<dbReference type="GO" id="GO:0004568">
    <property type="term" value="F:chitinase activity"/>
    <property type="evidence" value="ECO:0007669"/>
    <property type="project" value="TreeGrafter"/>
</dbReference>
<dbReference type="EMBL" id="OV725079">
    <property type="protein sequence ID" value="CAH1394994.1"/>
    <property type="molecule type" value="Genomic_DNA"/>
</dbReference>
<dbReference type="Pfam" id="PF00704">
    <property type="entry name" value="Glyco_hydro_18"/>
    <property type="match status" value="1"/>
</dbReference>
<dbReference type="InterPro" id="IPR017853">
    <property type="entry name" value="GH"/>
</dbReference>
<dbReference type="Gene3D" id="3.10.50.10">
    <property type="match status" value="1"/>
</dbReference>
<dbReference type="PROSITE" id="PS51910">
    <property type="entry name" value="GH18_2"/>
    <property type="match status" value="1"/>
</dbReference>